<dbReference type="InterPro" id="IPR036390">
    <property type="entry name" value="WH_DNA-bd_sf"/>
</dbReference>
<dbReference type="PANTHER" id="PTHR30293">
    <property type="entry name" value="TRANSCRIPTIONAL REGULATORY PROTEIN NAC-RELATED"/>
    <property type="match status" value="1"/>
</dbReference>
<dbReference type="InterPro" id="IPR036388">
    <property type="entry name" value="WH-like_DNA-bd_sf"/>
</dbReference>
<dbReference type="Pfam" id="PF01323">
    <property type="entry name" value="DSBA"/>
    <property type="match status" value="1"/>
</dbReference>
<feature type="transmembrane region" description="Helical" evidence="13">
    <location>
        <begin position="437"/>
        <end position="458"/>
    </location>
</feature>
<comment type="caution">
    <text evidence="17">The sequence shown here is derived from an EMBL/GenBank/DDBJ whole genome shotgun (WGS) entry which is preliminary data.</text>
</comment>
<dbReference type="SUPFAM" id="SSF52833">
    <property type="entry name" value="Thioredoxin-like"/>
    <property type="match status" value="3"/>
</dbReference>
<reference evidence="17 18" key="1">
    <citation type="submission" date="2012-10" db="EMBL/GenBank/DDBJ databases">
        <title>Genome sequencing and analysis of entomopathogenic fungi Beauveria bassiana D1-5.</title>
        <authorList>
            <person name="Li Q."/>
            <person name="Wang L."/>
            <person name="Zhang Z."/>
            <person name="Wang Q."/>
            <person name="Ren J."/>
            <person name="Wang M."/>
            <person name="Xu W."/>
            <person name="Wang J."/>
            <person name="Lu Y."/>
            <person name="Du Q."/>
            <person name="Sun Z."/>
        </authorList>
    </citation>
    <scope>NUCLEOTIDE SEQUENCE [LARGE SCALE GENOMIC DNA]</scope>
    <source>
        <strain evidence="17 18">D1-5</strain>
    </source>
</reference>
<evidence type="ECO:0000256" key="4">
    <source>
        <dbReference type="ARBA" id="ARBA00022475"/>
    </source>
</evidence>
<name>A0A0A2W291_BEABA</name>
<dbReference type="GO" id="GO:0016491">
    <property type="term" value="F:oxidoreductase activity"/>
    <property type="evidence" value="ECO:0007669"/>
    <property type="project" value="InterPro"/>
</dbReference>
<dbReference type="CDD" id="cd08433">
    <property type="entry name" value="PBP2_Nac"/>
    <property type="match status" value="1"/>
</dbReference>
<feature type="transmembrane region" description="Helical" evidence="13">
    <location>
        <begin position="479"/>
        <end position="501"/>
    </location>
</feature>
<dbReference type="PANTHER" id="PTHR30293:SF0">
    <property type="entry name" value="NITROGEN ASSIMILATION REGULATORY PROTEIN NAC"/>
    <property type="match status" value="1"/>
</dbReference>
<feature type="transmembrane region" description="Helical" evidence="13">
    <location>
        <begin position="277"/>
        <end position="302"/>
    </location>
</feature>
<comment type="subcellular location">
    <subcellularLocation>
        <location evidence="1">Cell membrane</location>
        <topology evidence="1">Multi-pass membrane protein</topology>
    </subcellularLocation>
</comment>
<dbReference type="Pfam" id="PF00126">
    <property type="entry name" value="HTH_1"/>
    <property type="match status" value="2"/>
</dbReference>
<dbReference type="InterPro" id="IPR003834">
    <property type="entry name" value="Cyt_c_assmbl_TM_dom"/>
</dbReference>
<dbReference type="InterPro" id="IPR017937">
    <property type="entry name" value="Thioredoxin_CS"/>
</dbReference>
<dbReference type="Pfam" id="PF03466">
    <property type="entry name" value="LysR_substrate"/>
    <property type="match status" value="2"/>
</dbReference>
<feature type="chain" id="PRO_5001995983" evidence="14">
    <location>
        <begin position="23"/>
        <end position="1495"/>
    </location>
</feature>
<dbReference type="InterPro" id="IPR005119">
    <property type="entry name" value="LysR_subst-bd"/>
</dbReference>
<evidence type="ECO:0000313" key="17">
    <source>
        <dbReference type="EMBL" id="KGQ14023.1"/>
    </source>
</evidence>
<proteinExistence type="inferred from homology"/>
<dbReference type="Pfam" id="PF02683">
    <property type="entry name" value="DsbD_TM"/>
    <property type="match status" value="1"/>
</dbReference>
<evidence type="ECO:0000256" key="9">
    <source>
        <dbReference type="ARBA" id="ARBA00023125"/>
    </source>
</evidence>
<feature type="transmembrane region" description="Helical" evidence="13">
    <location>
        <begin position="404"/>
        <end position="431"/>
    </location>
</feature>
<feature type="transmembrane region" description="Helical" evidence="13">
    <location>
        <begin position="323"/>
        <end position="341"/>
    </location>
</feature>
<dbReference type="GO" id="GO:2000142">
    <property type="term" value="P:regulation of DNA-templated transcription initiation"/>
    <property type="evidence" value="ECO:0007669"/>
    <property type="project" value="TreeGrafter"/>
</dbReference>
<dbReference type="Gene3D" id="3.40.190.10">
    <property type="entry name" value="Periplasmic binding protein-like II"/>
    <property type="match status" value="2"/>
</dbReference>
<evidence type="ECO:0000256" key="6">
    <source>
        <dbReference type="ARBA" id="ARBA00022748"/>
    </source>
</evidence>
<dbReference type="EMBL" id="ANFO01000003">
    <property type="protein sequence ID" value="KGQ14023.1"/>
    <property type="molecule type" value="Genomic_DNA"/>
</dbReference>
<keyword evidence="14" id="KW-0732">Signal</keyword>
<keyword evidence="7 13" id="KW-1133">Transmembrane helix</keyword>
<evidence type="ECO:0000313" key="18">
    <source>
        <dbReference type="Proteomes" id="UP000030106"/>
    </source>
</evidence>
<dbReference type="InterPro" id="IPR001853">
    <property type="entry name" value="DSBA-like_thioredoxin_dom"/>
</dbReference>
<keyword evidence="11" id="KW-0010">Activator</keyword>
<dbReference type="GO" id="GO:0017004">
    <property type="term" value="P:cytochrome complex assembly"/>
    <property type="evidence" value="ECO:0007669"/>
    <property type="project" value="UniProtKB-KW"/>
</dbReference>
<feature type="signal peptide" evidence="14">
    <location>
        <begin position="1"/>
        <end position="22"/>
    </location>
</feature>
<dbReference type="Gene3D" id="3.40.190.290">
    <property type="match status" value="1"/>
</dbReference>
<dbReference type="GO" id="GO:0003677">
    <property type="term" value="F:DNA binding"/>
    <property type="evidence" value="ECO:0007669"/>
    <property type="project" value="UniProtKB-KW"/>
</dbReference>
<evidence type="ECO:0000256" key="11">
    <source>
        <dbReference type="ARBA" id="ARBA00023159"/>
    </source>
</evidence>
<dbReference type="HOGENOM" id="CLU_248939_0_0_1"/>
<evidence type="ECO:0000256" key="2">
    <source>
        <dbReference type="ARBA" id="ARBA00009437"/>
    </source>
</evidence>
<protein>
    <submittedName>
        <fullName evidence="17">HTH-type transcriptional regulator cbl</fullName>
    </submittedName>
</protein>
<feature type="domain" description="HTH lysR-type" evidence="15">
    <location>
        <begin position="917"/>
        <end position="947"/>
    </location>
</feature>
<dbReference type="Gene3D" id="1.10.10.10">
    <property type="entry name" value="Winged helix-like DNA-binding domain superfamily/Winged helix DNA-binding domain"/>
    <property type="match status" value="2"/>
</dbReference>
<dbReference type="SUPFAM" id="SSF46785">
    <property type="entry name" value="Winged helix' DNA-binding domain"/>
    <property type="match status" value="2"/>
</dbReference>
<dbReference type="CDD" id="cd02953">
    <property type="entry name" value="DsbDgamma"/>
    <property type="match status" value="1"/>
</dbReference>
<feature type="domain" description="HTH lysR-type" evidence="15">
    <location>
        <begin position="1199"/>
        <end position="1240"/>
    </location>
</feature>
<sequence>MFIRFRQALLCLLMLWLPVSWAAESGWLQSPDNDHASVRLRADTSGDNETRLLLDVKLEKGWKTYWRSPGEGGVAPAIAWQGEMPKVEWFWPTPSRFDVAGITTQGYHDRVTIPMVFHGQVPATIRGVLTLSTCSNVCLLTDYAFSVTPSAADAQFAHDFAQAMGQVPVESGLTDSLKAGYRQGSLVIDAVRTGGWTEPGLYLDPPEEADLGKPTFRIDGDSLQATVPVSDSWGEGAPDLRGKSITLVLADNGIAQQNTLTIGSASAAAGGNDAFPLWQVVLMALVGGLILNLMPCVLPVLGMKLGSILLVQQKDRGLVRRQFLASVAGIIASFMVLALLMTILRLTNQALGWGIQFQNPWFIGFMALVMLAFSANLFGLFEFRLSSNMNTRLATQGGTGMAGHFWQGAFATLLATPCSAPFLGTAVAVALTASYPVLWGLFLALGLGMSLPWLLIALRPGLAMRLPRPGKWMTWLRRVLGLLMLGSAIWLASLLLVHFGVSGGKPAQENIAWQPLSEQAIQDALAQHKRVFIDVTADWCITCKANKYNVLNKEDVQAALQAPDVVALRGDWTLPSQQITDFLRSRGQVAVPFNQIYGPGLPDGRVLPTLLLALAAKEAPAPFSAEQQKQLEVLIEQALFNDPASPRFGAKKPVLTLVNFTDYNCPYCKQLDPMLEKIVQKYPDVAVIVKPLPFKGESSVLSARTVLTTWRQHPDQFLALHEKLMQKKGYHDAASIAAAVEKTRIVGVQGTPATIIGDEMIPGVMLVMDWWRAPQSPVAFDATPLHTLDGQDVTLGALSADRPLLVYFWASWCAVCRFTTPDVAKLQAEGQNVMTIALRSGNESEVSRWLARKGVHFPVVNDADGAISRSWQIGVTPTFVIIDKGQVVSTTSGWTSYWGMKMRLWWAGVGQNEFKTTEPALSQQVATLEGELDQQLLIRTKRGVTPTEAGKILYAHARTILRQCEQAQLAVNNVGQTMHGLVSIGLAPGMAASSITMPLLQAVRAELPDVQVYLHENSGSQLNDKLLSGQLDMAVLYDRTPTAGLTSQPLLKEDLFLVGTRDCPGNSVDLSDVAAMNLFLPRDYSAVRKRVDEAFSLRRLTAKIIGEIESISTLTAAIASGMGVTVLPESAARSLADSAGGWMARITSPSLNLPLSLNLSARLPLSPQAQAVKEILMSLVTRPALENRELMLAARRDYNLTEVANMLFTSQSGVSRHIRELEEELGIEIFIRRGKRLLGMTEPGKALLVIAERILNEASNVRRLADLFTNDTSGVLTIATTHTQARYSLPVVIKAFRALFPEVRLELIQGTPQEIESLLHSGAADIGIASERLSTDPLVVAYPWFRWYHSLLVPQGHPLIHTSPLTLDDISRWPLITYRQGITGRSRIDEAFARRGLTADVVLSAQDSDVVKTYVELGLGIGLVADQASGEEGSLVRLDTRHLFDANTVWLGIRRGQLQRNYVWRFIELCNPELSVEEIKRLALEPEEPAIDYQI</sequence>
<dbReference type="InterPro" id="IPR035671">
    <property type="entry name" value="DsbD_gamma"/>
</dbReference>
<evidence type="ECO:0000256" key="10">
    <source>
        <dbReference type="ARBA" id="ARBA00023136"/>
    </source>
</evidence>
<dbReference type="Gene3D" id="3.40.30.10">
    <property type="entry name" value="Glutaredoxin"/>
    <property type="match status" value="3"/>
</dbReference>
<evidence type="ECO:0000256" key="13">
    <source>
        <dbReference type="SAM" id="Phobius"/>
    </source>
</evidence>
<feature type="domain" description="Thioredoxin" evidence="16">
    <location>
        <begin position="613"/>
        <end position="745"/>
    </location>
</feature>
<dbReference type="PROSITE" id="PS51352">
    <property type="entry name" value="THIOREDOXIN_2"/>
    <property type="match status" value="2"/>
</dbReference>
<keyword evidence="12" id="KW-0804">Transcription</keyword>
<keyword evidence="5 13" id="KW-0812">Transmembrane</keyword>
<dbReference type="Pfam" id="PF08534">
    <property type="entry name" value="Redoxin"/>
    <property type="match status" value="1"/>
</dbReference>
<feature type="transmembrane region" description="Helical" evidence="13">
    <location>
        <begin position="361"/>
        <end position="383"/>
    </location>
</feature>
<evidence type="ECO:0000259" key="15">
    <source>
        <dbReference type="PROSITE" id="PS50931"/>
    </source>
</evidence>
<dbReference type="NCBIfam" id="NF008410">
    <property type="entry name" value="PRK11233.1"/>
    <property type="match status" value="1"/>
</dbReference>
<evidence type="ECO:0000256" key="8">
    <source>
        <dbReference type="ARBA" id="ARBA00023015"/>
    </source>
</evidence>
<evidence type="ECO:0000256" key="1">
    <source>
        <dbReference type="ARBA" id="ARBA00004651"/>
    </source>
</evidence>
<dbReference type="GO" id="GO:0003700">
    <property type="term" value="F:DNA-binding transcription factor activity"/>
    <property type="evidence" value="ECO:0007669"/>
    <property type="project" value="InterPro"/>
</dbReference>
<feature type="domain" description="Thioredoxin" evidence="16">
    <location>
        <begin position="771"/>
        <end position="910"/>
    </location>
</feature>
<dbReference type="PROSITE" id="PS00194">
    <property type="entry name" value="THIOREDOXIN_1"/>
    <property type="match status" value="1"/>
</dbReference>
<dbReference type="NCBIfam" id="NF009324">
    <property type="entry name" value="PRK12679.1"/>
    <property type="match status" value="1"/>
</dbReference>
<dbReference type="PROSITE" id="PS50931">
    <property type="entry name" value="HTH_LYSR"/>
    <property type="match status" value="2"/>
</dbReference>
<dbReference type="InterPro" id="IPR036249">
    <property type="entry name" value="Thioredoxin-like_sf"/>
</dbReference>
<dbReference type="Pfam" id="PF11412">
    <property type="entry name" value="DsbD_N"/>
    <property type="match status" value="1"/>
</dbReference>
<dbReference type="Proteomes" id="UP000030106">
    <property type="component" value="Unassembled WGS sequence"/>
</dbReference>
<dbReference type="Pfam" id="PF13899">
    <property type="entry name" value="Thioredoxin_7"/>
    <property type="match status" value="1"/>
</dbReference>
<evidence type="ECO:0000259" key="16">
    <source>
        <dbReference type="PROSITE" id="PS51352"/>
    </source>
</evidence>
<keyword evidence="10 13" id="KW-0472">Membrane</keyword>
<dbReference type="CDD" id="cd03023">
    <property type="entry name" value="DsbA_Com1_like"/>
    <property type="match status" value="1"/>
</dbReference>
<dbReference type="GO" id="GO:0005886">
    <property type="term" value="C:plasma membrane"/>
    <property type="evidence" value="ECO:0007669"/>
    <property type="project" value="UniProtKB-SubCell"/>
</dbReference>
<keyword evidence="8" id="KW-0805">Transcription regulation</keyword>
<dbReference type="SUPFAM" id="SSF53850">
    <property type="entry name" value="Periplasmic binding protein-like II"/>
    <property type="match status" value="2"/>
</dbReference>
<keyword evidence="6" id="KW-0201">Cytochrome c-type biogenesis</keyword>
<keyword evidence="9" id="KW-0238">DNA-binding</keyword>
<evidence type="ECO:0000256" key="3">
    <source>
        <dbReference type="ARBA" id="ARBA00010505"/>
    </source>
</evidence>
<keyword evidence="4" id="KW-1003">Cell membrane</keyword>
<dbReference type="InterPro" id="IPR000847">
    <property type="entry name" value="LysR_HTH_N"/>
</dbReference>
<gene>
    <name evidence="17" type="ORF">BBAD15_g15</name>
</gene>
<dbReference type="InterPro" id="IPR013766">
    <property type="entry name" value="Thioredoxin_domain"/>
</dbReference>
<evidence type="ECO:0000256" key="12">
    <source>
        <dbReference type="ARBA" id="ARBA00023163"/>
    </source>
</evidence>
<comment type="similarity">
    <text evidence="3">Belongs to the peroxiredoxin family. Prx5 subfamily.</text>
</comment>
<dbReference type="InterPro" id="IPR013740">
    <property type="entry name" value="Redoxin"/>
</dbReference>
<organism evidence="17 18">
    <name type="scientific">Beauveria bassiana D1-5</name>
    <dbReference type="NCBI Taxonomy" id="1245745"/>
    <lineage>
        <taxon>Eukaryota</taxon>
        <taxon>Fungi</taxon>
        <taxon>Dikarya</taxon>
        <taxon>Ascomycota</taxon>
        <taxon>Pezizomycotina</taxon>
        <taxon>Sordariomycetes</taxon>
        <taxon>Hypocreomycetidae</taxon>
        <taxon>Hypocreales</taxon>
        <taxon>Cordycipitaceae</taxon>
        <taxon>Beauveria</taxon>
    </lineage>
</organism>
<accession>A0A0A2W291</accession>
<evidence type="ECO:0000256" key="7">
    <source>
        <dbReference type="ARBA" id="ARBA00022989"/>
    </source>
</evidence>
<dbReference type="InterPro" id="IPR028250">
    <property type="entry name" value="DsbDN"/>
</dbReference>
<evidence type="ECO:0000256" key="14">
    <source>
        <dbReference type="SAM" id="SignalP"/>
    </source>
</evidence>
<evidence type="ECO:0000256" key="5">
    <source>
        <dbReference type="ARBA" id="ARBA00022692"/>
    </source>
</evidence>
<comment type="similarity">
    <text evidence="2">Belongs to the LysR transcriptional regulatory family.</text>
</comment>
<dbReference type="CDD" id="cd03011">
    <property type="entry name" value="TlpA_like_ScsD_MtbDsbE"/>
    <property type="match status" value="1"/>
</dbReference>